<dbReference type="PANTHER" id="PTHR48111:SF1">
    <property type="entry name" value="TWO-COMPONENT RESPONSE REGULATOR ORR33"/>
    <property type="match status" value="1"/>
</dbReference>
<evidence type="ECO:0000256" key="3">
    <source>
        <dbReference type="ARBA" id="ARBA00023015"/>
    </source>
</evidence>
<protein>
    <recommendedName>
        <fullName evidence="9">Response regulatory domain-containing protein</fullName>
    </recommendedName>
</protein>
<comment type="caution">
    <text evidence="8">The sequence shown here is derived from an EMBL/GenBank/DDBJ whole genome shotgun (WGS) entry which is preliminary data.</text>
</comment>
<evidence type="ECO:0000256" key="5">
    <source>
        <dbReference type="ARBA" id="ARBA00023163"/>
    </source>
</evidence>
<dbReference type="Gene3D" id="3.40.50.2300">
    <property type="match status" value="1"/>
</dbReference>
<dbReference type="InterPro" id="IPR039420">
    <property type="entry name" value="WalR-like"/>
</dbReference>
<dbReference type="AlphaFoldDB" id="X0SVF8"/>
<dbReference type="PANTHER" id="PTHR48111">
    <property type="entry name" value="REGULATOR OF RPOS"/>
    <property type="match status" value="1"/>
</dbReference>
<keyword evidence="1" id="KW-0597">Phosphoprotein</keyword>
<dbReference type="PROSITE" id="PS50110">
    <property type="entry name" value="RESPONSE_REGULATORY"/>
    <property type="match status" value="1"/>
</dbReference>
<evidence type="ECO:0000256" key="2">
    <source>
        <dbReference type="ARBA" id="ARBA00023012"/>
    </source>
</evidence>
<organism evidence="8">
    <name type="scientific">marine sediment metagenome</name>
    <dbReference type="NCBI Taxonomy" id="412755"/>
    <lineage>
        <taxon>unclassified sequences</taxon>
        <taxon>metagenomes</taxon>
        <taxon>ecological metagenomes</taxon>
    </lineage>
</organism>
<gene>
    <name evidence="8" type="ORF">S01H1_07061</name>
</gene>
<keyword evidence="5" id="KW-0804">Transcription</keyword>
<dbReference type="PROSITE" id="PS51832">
    <property type="entry name" value="HD_GYP"/>
    <property type="match status" value="1"/>
</dbReference>
<reference evidence="8" key="1">
    <citation type="journal article" date="2014" name="Front. Microbiol.">
        <title>High frequency of phylogenetically diverse reductive dehalogenase-homologous genes in deep subseafloor sedimentary metagenomes.</title>
        <authorList>
            <person name="Kawai M."/>
            <person name="Futagami T."/>
            <person name="Toyoda A."/>
            <person name="Takaki Y."/>
            <person name="Nishi S."/>
            <person name="Hori S."/>
            <person name="Arai W."/>
            <person name="Tsubouchi T."/>
            <person name="Morono Y."/>
            <person name="Uchiyama I."/>
            <person name="Ito T."/>
            <person name="Fujiyama A."/>
            <person name="Inagaki F."/>
            <person name="Takami H."/>
        </authorList>
    </citation>
    <scope>NUCLEOTIDE SEQUENCE</scope>
    <source>
        <strain evidence="8">Expedition CK06-06</strain>
    </source>
</reference>
<dbReference type="InterPro" id="IPR011006">
    <property type="entry name" value="CheY-like_superfamily"/>
</dbReference>
<dbReference type="CDD" id="cd17574">
    <property type="entry name" value="REC_OmpR"/>
    <property type="match status" value="1"/>
</dbReference>
<feature type="domain" description="HD-GYP" evidence="7">
    <location>
        <begin position="122"/>
        <end position="180"/>
    </location>
</feature>
<dbReference type="InterPro" id="IPR001789">
    <property type="entry name" value="Sig_transdc_resp-reg_receiver"/>
</dbReference>
<dbReference type="InterPro" id="IPR037522">
    <property type="entry name" value="HD_GYP_dom"/>
</dbReference>
<dbReference type="GO" id="GO:0005829">
    <property type="term" value="C:cytosol"/>
    <property type="evidence" value="ECO:0007669"/>
    <property type="project" value="TreeGrafter"/>
</dbReference>
<dbReference type="GO" id="GO:0032993">
    <property type="term" value="C:protein-DNA complex"/>
    <property type="evidence" value="ECO:0007669"/>
    <property type="project" value="TreeGrafter"/>
</dbReference>
<evidence type="ECO:0000259" key="6">
    <source>
        <dbReference type="PROSITE" id="PS50110"/>
    </source>
</evidence>
<feature type="non-terminal residue" evidence="8">
    <location>
        <position position="180"/>
    </location>
</feature>
<feature type="domain" description="Response regulatory" evidence="6">
    <location>
        <begin position="2"/>
        <end position="118"/>
    </location>
</feature>
<dbReference type="GO" id="GO:0006355">
    <property type="term" value="P:regulation of DNA-templated transcription"/>
    <property type="evidence" value="ECO:0007669"/>
    <property type="project" value="TreeGrafter"/>
</dbReference>
<keyword evidence="2" id="KW-0902">Two-component regulatory system</keyword>
<dbReference type="GO" id="GO:0000156">
    <property type="term" value="F:phosphorelay response regulator activity"/>
    <property type="evidence" value="ECO:0007669"/>
    <property type="project" value="TreeGrafter"/>
</dbReference>
<sequence length="180" mass="20346">MRILTVDDDEIALEMINQSLREAGHQVESAGNGREALDLLDTNAFRMVITDWEMPEMDGLELCRTIREQDKGGYVYIILLTAHDNPEEVVEGLEAGADDFITKPFNPAELSVRVRAGERILGLEMRDVAIFAMAQLAESRDPETGAHLERVQNYCVTLVDWLSTEGKPDYQKDKGYRKMI</sequence>
<dbReference type="SMART" id="SM00448">
    <property type="entry name" value="REC"/>
    <property type="match status" value="1"/>
</dbReference>
<evidence type="ECO:0000256" key="1">
    <source>
        <dbReference type="ARBA" id="ARBA00022553"/>
    </source>
</evidence>
<evidence type="ECO:0000313" key="8">
    <source>
        <dbReference type="EMBL" id="GAF84949.1"/>
    </source>
</evidence>
<evidence type="ECO:0000259" key="7">
    <source>
        <dbReference type="PROSITE" id="PS51832"/>
    </source>
</evidence>
<dbReference type="SUPFAM" id="SSF52172">
    <property type="entry name" value="CheY-like"/>
    <property type="match status" value="1"/>
</dbReference>
<dbReference type="EMBL" id="BARS01003642">
    <property type="protein sequence ID" value="GAF84949.1"/>
    <property type="molecule type" value="Genomic_DNA"/>
</dbReference>
<evidence type="ECO:0000256" key="4">
    <source>
        <dbReference type="ARBA" id="ARBA00023125"/>
    </source>
</evidence>
<evidence type="ECO:0008006" key="9">
    <source>
        <dbReference type="Google" id="ProtNLM"/>
    </source>
</evidence>
<name>X0SVF8_9ZZZZ</name>
<keyword evidence="4" id="KW-0238">DNA-binding</keyword>
<keyword evidence="3" id="KW-0805">Transcription regulation</keyword>
<proteinExistence type="predicted"/>
<dbReference type="Pfam" id="PF00072">
    <property type="entry name" value="Response_reg"/>
    <property type="match status" value="1"/>
</dbReference>
<accession>X0SVF8</accession>
<dbReference type="Gene3D" id="1.10.3210.10">
    <property type="entry name" value="Hypothetical protein af1432"/>
    <property type="match status" value="1"/>
</dbReference>
<dbReference type="GO" id="GO:0000976">
    <property type="term" value="F:transcription cis-regulatory region binding"/>
    <property type="evidence" value="ECO:0007669"/>
    <property type="project" value="TreeGrafter"/>
</dbReference>